<proteinExistence type="predicted"/>
<evidence type="ECO:0000313" key="2">
    <source>
        <dbReference type="Proteomes" id="UP000533429"/>
    </source>
</evidence>
<dbReference type="Proteomes" id="UP000533429">
    <property type="component" value="Unassembled WGS sequence"/>
</dbReference>
<reference evidence="1 2" key="1">
    <citation type="submission" date="2020-06" db="EMBL/GenBank/DDBJ databases">
        <title>Photobacterium damselae subsp. damselae comparative genomics.</title>
        <authorList>
            <person name="Osorio C.R."/>
        </authorList>
    </citation>
    <scope>NUCLEOTIDE SEQUENCE [LARGE SCALE GENOMIC DNA]</scope>
    <source>
        <strain evidence="1 2">TW250/03</strain>
    </source>
</reference>
<dbReference type="AlphaFoldDB" id="A0A850QZ70"/>
<gene>
    <name evidence="1" type="ORF">HWA77_16875</name>
</gene>
<comment type="caution">
    <text evidence="1">The sequence shown here is derived from an EMBL/GenBank/DDBJ whole genome shotgun (WGS) entry which is preliminary data.</text>
</comment>
<protein>
    <submittedName>
        <fullName evidence="1">Uncharacterized protein</fullName>
    </submittedName>
</protein>
<organism evidence="1 2">
    <name type="scientific">Photobacterium damselae subsp. damselae</name>
    <name type="common">Listonella damsela</name>
    <dbReference type="NCBI Taxonomy" id="85581"/>
    <lineage>
        <taxon>Bacteria</taxon>
        <taxon>Pseudomonadati</taxon>
        <taxon>Pseudomonadota</taxon>
        <taxon>Gammaproteobacteria</taxon>
        <taxon>Vibrionales</taxon>
        <taxon>Vibrionaceae</taxon>
        <taxon>Photobacterium</taxon>
    </lineage>
</organism>
<dbReference type="EMBL" id="JABXOR010001070">
    <property type="protein sequence ID" value="NVP01890.1"/>
    <property type="molecule type" value="Genomic_DNA"/>
</dbReference>
<evidence type="ECO:0000313" key="1">
    <source>
        <dbReference type="EMBL" id="NVP01890.1"/>
    </source>
</evidence>
<accession>A0A850QZ70</accession>
<sequence>MSDKNSDILALSQELPVLIQRLVQAKSDHDDALKHAAEYMGDNERIEKHRDERAFSALEHKTNIQNDVLNKLQDLQNKIKNNG</sequence>
<name>A0A850QZ70_PHODD</name>